<feature type="non-terminal residue" evidence="1">
    <location>
        <position position="1"/>
    </location>
</feature>
<proteinExistence type="predicted"/>
<evidence type="ECO:0000313" key="2">
    <source>
        <dbReference type="Proteomes" id="UP000257109"/>
    </source>
</evidence>
<protein>
    <submittedName>
        <fullName evidence="1">Uncharacterized protein</fullName>
    </submittedName>
</protein>
<name>A0A371HNP9_MUCPR</name>
<gene>
    <name evidence="1" type="ORF">CR513_11992</name>
</gene>
<evidence type="ECO:0000313" key="1">
    <source>
        <dbReference type="EMBL" id="RDY04314.1"/>
    </source>
</evidence>
<dbReference type="Proteomes" id="UP000257109">
    <property type="component" value="Unassembled WGS sequence"/>
</dbReference>
<sequence>MEHLGRGQHQPKPSILLRDYVTYTTRCSKDITRTQTRSKSSSLSITYPITNYVTSAKFFPKYHAFLAIVTVGDELTIFSVKEIEVIENNVTLNLETLPLDKKEIGCK</sequence>
<accession>A0A371HNP9</accession>
<dbReference type="AlphaFoldDB" id="A0A371HNP9"/>
<reference evidence="1" key="1">
    <citation type="submission" date="2018-05" db="EMBL/GenBank/DDBJ databases">
        <title>Draft genome of Mucuna pruriens seed.</title>
        <authorList>
            <person name="Nnadi N.E."/>
            <person name="Vos R."/>
            <person name="Hasami M.H."/>
            <person name="Devisetty U.K."/>
            <person name="Aguiy J.C."/>
        </authorList>
    </citation>
    <scope>NUCLEOTIDE SEQUENCE [LARGE SCALE GENOMIC DNA]</scope>
    <source>
        <strain evidence="1">JCA_2017</strain>
    </source>
</reference>
<keyword evidence="2" id="KW-1185">Reference proteome</keyword>
<comment type="caution">
    <text evidence="1">The sequence shown here is derived from an EMBL/GenBank/DDBJ whole genome shotgun (WGS) entry which is preliminary data.</text>
</comment>
<dbReference type="EMBL" id="QJKJ01002105">
    <property type="protein sequence ID" value="RDY04314.1"/>
    <property type="molecule type" value="Genomic_DNA"/>
</dbReference>
<organism evidence="1 2">
    <name type="scientific">Mucuna pruriens</name>
    <name type="common">Velvet bean</name>
    <name type="synonym">Dolichos pruriens</name>
    <dbReference type="NCBI Taxonomy" id="157652"/>
    <lineage>
        <taxon>Eukaryota</taxon>
        <taxon>Viridiplantae</taxon>
        <taxon>Streptophyta</taxon>
        <taxon>Embryophyta</taxon>
        <taxon>Tracheophyta</taxon>
        <taxon>Spermatophyta</taxon>
        <taxon>Magnoliopsida</taxon>
        <taxon>eudicotyledons</taxon>
        <taxon>Gunneridae</taxon>
        <taxon>Pentapetalae</taxon>
        <taxon>rosids</taxon>
        <taxon>fabids</taxon>
        <taxon>Fabales</taxon>
        <taxon>Fabaceae</taxon>
        <taxon>Papilionoideae</taxon>
        <taxon>50 kb inversion clade</taxon>
        <taxon>NPAAA clade</taxon>
        <taxon>indigoferoid/millettioid clade</taxon>
        <taxon>Phaseoleae</taxon>
        <taxon>Mucuna</taxon>
    </lineage>
</organism>